<dbReference type="InterPro" id="IPR024958">
    <property type="entry name" value="GRASP_PDZ"/>
</dbReference>
<keyword evidence="2" id="KW-0677">Repeat</keyword>
<feature type="binding site" evidence="5">
    <location>
        <position position="151"/>
    </location>
    <ligand>
        <name>Zn(2+)</name>
        <dbReference type="ChEBI" id="CHEBI:29105"/>
    </ligand>
</feature>
<dbReference type="EMBL" id="KZ819666">
    <property type="protein sequence ID" value="PWN28207.1"/>
    <property type="molecule type" value="Genomic_DNA"/>
</dbReference>
<dbReference type="FunFam" id="2.30.42.10:FF:000026">
    <property type="entry name" value="Golgi reassembly stacking protein 2"/>
    <property type="match status" value="1"/>
</dbReference>
<dbReference type="InterPro" id="IPR007583">
    <property type="entry name" value="GRASP55_65"/>
</dbReference>
<keyword evidence="3" id="KW-0333">Golgi apparatus</keyword>
<evidence type="ECO:0000256" key="3">
    <source>
        <dbReference type="ARBA" id="ARBA00023034"/>
    </source>
</evidence>
<feature type="region of interest" description="Disordered" evidence="6">
    <location>
        <begin position="252"/>
        <end position="359"/>
    </location>
</feature>
<dbReference type="GO" id="GO:0007030">
    <property type="term" value="P:Golgi organization"/>
    <property type="evidence" value="ECO:0007669"/>
    <property type="project" value="TreeGrafter"/>
</dbReference>
<feature type="compositionally biased region" description="Acidic residues" evidence="6">
    <location>
        <begin position="348"/>
        <end position="359"/>
    </location>
</feature>
<protein>
    <recommendedName>
        <fullName evidence="7">PDZ GRASP-type domain-containing protein</fullName>
    </recommendedName>
</protein>
<evidence type="ECO:0000256" key="6">
    <source>
        <dbReference type="SAM" id="MobiDB-lite"/>
    </source>
</evidence>
<evidence type="ECO:0000256" key="4">
    <source>
        <dbReference type="ARBA" id="ARBA00023136"/>
    </source>
</evidence>
<dbReference type="STRING" id="1569628.A0A316USE3"/>
<name>A0A316USE3_9BASI</name>
<dbReference type="PANTHER" id="PTHR12893">
    <property type="entry name" value="GOLGI REASSEMBLY STACKING PROTEIN GRASP"/>
    <property type="match status" value="1"/>
</dbReference>
<dbReference type="OrthoDB" id="3318at2759"/>
<evidence type="ECO:0000256" key="5">
    <source>
        <dbReference type="PIRSR" id="PIRSR607583-1"/>
    </source>
</evidence>
<feature type="domain" description="PDZ GRASP-type" evidence="7">
    <location>
        <begin position="159"/>
        <end position="248"/>
    </location>
</feature>
<evidence type="ECO:0000256" key="2">
    <source>
        <dbReference type="ARBA" id="ARBA00022737"/>
    </source>
</evidence>
<feature type="domain" description="PDZ GRASP-type" evidence="7">
    <location>
        <begin position="26"/>
        <end position="153"/>
    </location>
</feature>
<dbReference type="GeneID" id="37027891"/>
<evidence type="ECO:0000313" key="8">
    <source>
        <dbReference type="EMBL" id="PWN28207.1"/>
    </source>
</evidence>
<evidence type="ECO:0000313" key="9">
    <source>
        <dbReference type="Proteomes" id="UP000245884"/>
    </source>
</evidence>
<dbReference type="SUPFAM" id="SSF50156">
    <property type="entry name" value="PDZ domain-like"/>
    <property type="match status" value="1"/>
</dbReference>
<reference evidence="8 9" key="1">
    <citation type="journal article" date="2018" name="Mol. Biol. Evol.">
        <title>Broad Genomic Sampling Reveals a Smut Pathogenic Ancestry of the Fungal Clade Ustilaginomycotina.</title>
        <authorList>
            <person name="Kijpornyongpan T."/>
            <person name="Mondo S.J."/>
            <person name="Barry K."/>
            <person name="Sandor L."/>
            <person name="Lee J."/>
            <person name="Lipzen A."/>
            <person name="Pangilinan J."/>
            <person name="LaButti K."/>
            <person name="Hainaut M."/>
            <person name="Henrissat B."/>
            <person name="Grigoriev I.V."/>
            <person name="Spatafora J.W."/>
            <person name="Aime M.C."/>
        </authorList>
    </citation>
    <scope>NUCLEOTIDE SEQUENCE [LARGE SCALE GENOMIC DNA]</scope>
    <source>
        <strain evidence="8 9">MCA 5214</strain>
    </source>
</reference>
<keyword evidence="5" id="KW-0479">Metal-binding</keyword>
<feature type="binding site" evidence="5">
    <location>
        <position position="29"/>
    </location>
    <ligand>
        <name>Zn(2+)</name>
        <dbReference type="ChEBI" id="CHEBI:29105"/>
    </ligand>
</feature>
<dbReference type="Gene3D" id="2.30.42.10">
    <property type="match status" value="2"/>
</dbReference>
<organism evidence="8 9">
    <name type="scientific">Jaminaea rosea</name>
    <dbReference type="NCBI Taxonomy" id="1569628"/>
    <lineage>
        <taxon>Eukaryota</taxon>
        <taxon>Fungi</taxon>
        <taxon>Dikarya</taxon>
        <taxon>Basidiomycota</taxon>
        <taxon>Ustilaginomycotina</taxon>
        <taxon>Exobasidiomycetes</taxon>
        <taxon>Microstromatales</taxon>
        <taxon>Microstromatales incertae sedis</taxon>
        <taxon>Jaminaea</taxon>
    </lineage>
</organism>
<gene>
    <name evidence="8" type="ORF">BDZ90DRAFT_231960</name>
</gene>
<proteinExistence type="predicted"/>
<dbReference type="PROSITE" id="PS51865">
    <property type="entry name" value="PDZ_GRASP"/>
    <property type="match status" value="2"/>
</dbReference>
<dbReference type="InterPro" id="IPR036034">
    <property type="entry name" value="PDZ_sf"/>
</dbReference>
<dbReference type="GO" id="GO:0046872">
    <property type="term" value="F:metal ion binding"/>
    <property type="evidence" value="ECO:0007669"/>
    <property type="project" value="UniProtKB-KW"/>
</dbReference>
<keyword evidence="9" id="KW-1185">Reference proteome</keyword>
<dbReference type="Pfam" id="PF04495">
    <property type="entry name" value="GRASP55_65"/>
    <property type="match status" value="1"/>
</dbReference>
<keyword evidence="4" id="KW-0472">Membrane</keyword>
<dbReference type="GO" id="GO:0000139">
    <property type="term" value="C:Golgi membrane"/>
    <property type="evidence" value="ECO:0007669"/>
    <property type="project" value="UniProtKB-SubCell"/>
</dbReference>
<dbReference type="FunFam" id="2.30.42.10:FF:000233">
    <property type="entry name" value="Related to GRH1-acetylated protein, involved in ER to Golgi transport"/>
    <property type="match status" value="1"/>
</dbReference>
<dbReference type="PANTHER" id="PTHR12893:SF0">
    <property type="entry name" value="GRASP65"/>
    <property type="match status" value="1"/>
</dbReference>
<evidence type="ECO:0000259" key="7">
    <source>
        <dbReference type="PROSITE" id="PS51865"/>
    </source>
</evidence>
<feature type="compositionally biased region" description="Polar residues" evidence="6">
    <location>
        <begin position="283"/>
        <end position="296"/>
    </location>
</feature>
<feature type="compositionally biased region" description="Basic and acidic residues" evidence="6">
    <location>
        <begin position="313"/>
        <end position="323"/>
    </location>
</feature>
<comment type="subcellular location">
    <subcellularLocation>
        <location evidence="1">Golgi apparatus membrane</location>
    </subcellularLocation>
</comment>
<dbReference type="AlphaFoldDB" id="A0A316USE3"/>
<evidence type="ECO:0000256" key="1">
    <source>
        <dbReference type="ARBA" id="ARBA00004394"/>
    </source>
</evidence>
<dbReference type="Proteomes" id="UP000245884">
    <property type="component" value="Unassembled WGS sequence"/>
</dbReference>
<accession>A0A316USE3</accession>
<dbReference type="RefSeq" id="XP_025362819.1">
    <property type="nucleotide sequence ID" value="XM_025506068.1"/>
</dbReference>
<keyword evidence="5" id="KW-0862">Zinc</keyword>
<feature type="region of interest" description="Disordered" evidence="6">
    <location>
        <begin position="1"/>
        <end position="22"/>
    </location>
</feature>
<sequence>MGATESRQVGAGSSSLSAGRNQAPSSGYHVVRVAANSPAHLAGIEPFFDFCVGIDGQPLITTGGNGSDGAGGAKLSSAAGGGVGGDDAMAAWKALEDREGTRVVLNVWSSKRQELRDVEIIPSRSWSTSDASSSSDPTSQPSLLGLTLRPCSPSHALSAVWHILDILEESPAQSAGLVPFGDYVVGFAGGVLRHEGDFYDLVERHEGRPLRLYIYNSDYDHTREVIIVPNREWGGEGLLGCGVGFGLLHRIPRPQDRPALPPQQGGEDEETVQDGGYGAQATAAETSQLSSANNSFGGVAGGGIPQSSTDPNLRGRAEGRNGGEDGEEEDGADESHTSGVTISMRRDDDEDEEDEEHNL</sequence>